<keyword evidence="3" id="KW-1185">Reference proteome</keyword>
<evidence type="ECO:0008006" key="4">
    <source>
        <dbReference type="Google" id="ProtNLM"/>
    </source>
</evidence>
<evidence type="ECO:0000256" key="1">
    <source>
        <dbReference type="SAM" id="Phobius"/>
    </source>
</evidence>
<accession>A0A8R1DEN5</accession>
<keyword evidence="1" id="KW-1133">Transmembrane helix</keyword>
<organism evidence="2 3">
    <name type="scientific">Caenorhabditis japonica</name>
    <dbReference type="NCBI Taxonomy" id="281687"/>
    <lineage>
        <taxon>Eukaryota</taxon>
        <taxon>Metazoa</taxon>
        <taxon>Ecdysozoa</taxon>
        <taxon>Nematoda</taxon>
        <taxon>Chromadorea</taxon>
        <taxon>Rhabditida</taxon>
        <taxon>Rhabditina</taxon>
        <taxon>Rhabditomorpha</taxon>
        <taxon>Rhabditoidea</taxon>
        <taxon>Rhabditidae</taxon>
        <taxon>Peloderinae</taxon>
        <taxon>Caenorhabditis</taxon>
    </lineage>
</organism>
<dbReference type="EnsemblMetazoa" id="CJA00492.1">
    <property type="protein sequence ID" value="CJA00492.1"/>
    <property type="gene ID" value="WBGene00119696"/>
</dbReference>
<evidence type="ECO:0000313" key="3">
    <source>
        <dbReference type="Proteomes" id="UP000005237"/>
    </source>
</evidence>
<reference evidence="2" key="2">
    <citation type="submission" date="2022-06" db="UniProtKB">
        <authorList>
            <consortium name="EnsemblMetazoa"/>
        </authorList>
    </citation>
    <scope>IDENTIFICATION</scope>
    <source>
        <strain evidence="2">DF5081</strain>
    </source>
</reference>
<evidence type="ECO:0000313" key="2">
    <source>
        <dbReference type="EnsemblMetazoa" id="CJA00492.1"/>
    </source>
</evidence>
<sequence>MAIRMLPYSAIECIGSMLVLILSIISMTIAISSEEFTNDIGFLVTAVLCFLIALIHFVNLVIHIRRWNNGHHHLNPPGVYEYTNYGSER</sequence>
<proteinExistence type="predicted"/>
<keyword evidence="1" id="KW-0472">Membrane</keyword>
<dbReference type="AlphaFoldDB" id="A0A8R1DEN5"/>
<protein>
    <recommendedName>
        <fullName evidence="4">MARVEL domain-containing protein</fullName>
    </recommendedName>
</protein>
<name>A0A8R1DEN5_CAEJA</name>
<feature type="transmembrane region" description="Helical" evidence="1">
    <location>
        <begin position="40"/>
        <end position="62"/>
    </location>
</feature>
<dbReference type="Proteomes" id="UP000005237">
    <property type="component" value="Unassembled WGS sequence"/>
</dbReference>
<reference evidence="3" key="1">
    <citation type="submission" date="2010-08" db="EMBL/GenBank/DDBJ databases">
        <authorList>
            <consortium name="Caenorhabditis japonica Sequencing Consortium"/>
            <person name="Wilson R.K."/>
        </authorList>
    </citation>
    <scope>NUCLEOTIDE SEQUENCE [LARGE SCALE GENOMIC DNA]</scope>
    <source>
        <strain evidence="3">DF5081</strain>
    </source>
</reference>
<keyword evidence="1" id="KW-0812">Transmembrane</keyword>